<dbReference type="GO" id="GO:0016887">
    <property type="term" value="F:ATP hydrolysis activity"/>
    <property type="evidence" value="ECO:0007669"/>
    <property type="project" value="InterPro"/>
</dbReference>
<dbReference type="Pfam" id="PF13401">
    <property type="entry name" value="AAA_22"/>
    <property type="match status" value="1"/>
</dbReference>
<dbReference type="PANTHER" id="PTHR34301">
    <property type="entry name" value="DNA-BINDING PROTEIN-RELATED"/>
    <property type="match status" value="1"/>
</dbReference>
<comment type="caution">
    <text evidence="2">The sequence shown here is derived from an EMBL/GenBank/DDBJ whole genome shotgun (WGS) entry which is preliminary data.</text>
</comment>
<keyword evidence="3" id="KW-1185">Reference proteome</keyword>
<dbReference type="EMBL" id="BAWO01000084">
    <property type="protein sequence ID" value="GAJ41658.1"/>
    <property type="molecule type" value="Genomic_DNA"/>
</dbReference>
<reference evidence="2 3" key="1">
    <citation type="submission" date="2014-04" db="EMBL/GenBank/DDBJ databases">
        <title>Whole genome shotgun sequence of Geobacillus caldoxylosilyticus NBRC 107762.</title>
        <authorList>
            <person name="Hosoyama A."/>
            <person name="Hosoyama Y."/>
            <person name="Katano-Makiyama Y."/>
            <person name="Tsuchikane K."/>
            <person name="Ohji S."/>
            <person name="Ichikawa N."/>
            <person name="Yamazoe A."/>
            <person name="Fujita N."/>
        </authorList>
    </citation>
    <scope>NUCLEOTIDE SEQUENCE [LARGE SCALE GENOMIC DNA]</scope>
    <source>
        <strain evidence="2 3">NBRC 107762</strain>
    </source>
</reference>
<name>A0A023DK88_9BACL</name>
<dbReference type="OrthoDB" id="396512at2"/>
<sequence>MFSRKSKTKKPNEIFTPKAKDVNERMYISRERLEKHLKRALEGTYHIIVKGDSGTGKTWLYKKVLKDLDVFYVVINLAEANRLGSIAKAIISIIGSDLPPQNIEFSETMKAKGSAGVVGGQIEHTKKFAVLQKDLVEECFKILRKKAGKKICCLIFDNLERIFENSNLMEELGDLIILLDDERYAQYEVKFIIVGVPTEIKEYFSKTRNGNSIANRITEIPEVSKLDRNQVEEFIKLGFIKELELNINEEDVKKIADHVYWVTFGIPQRLHEYCLQLCYAYEDNDWKIEDKCLTRADQFYLSSNLYSTYVKIEKLMNANETTIKRRDQVLFAIGSLDKDEFKVSEIEQIVRREFPSSTSDVQINASQILSYIAKSQEAPIKKANHGNAYIFVDPKFRMCLRIMLRKDKNEKIEKLPIESIS</sequence>
<organism evidence="2 3">
    <name type="scientific">Parageobacillus caldoxylosilyticus NBRC 107762</name>
    <dbReference type="NCBI Taxonomy" id="1220594"/>
    <lineage>
        <taxon>Bacteria</taxon>
        <taxon>Bacillati</taxon>
        <taxon>Bacillota</taxon>
        <taxon>Bacilli</taxon>
        <taxon>Bacillales</taxon>
        <taxon>Anoxybacillaceae</taxon>
        <taxon>Saccharococcus</taxon>
    </lineage>
</organism>
<dbReference type="Proteomes" id="UP000023561">
    <property type="component" value="Unassembled WGS sequence"/>
</dbReference>
<dbReference type="InterPro" id="IPR049945">
    <property type="entry name" value="AAA_22"/>
</dbReference>
<feature type="domain" description="ORC1/DEAH AAA+ ATPase" evidence="1">
    <location>
        <begin position="43"/>
        <end position="203"/>
    </location>
</feature>
<accession>A0A023DK88</accession>
<evidence type="ECO:0000313" key="3">
    <source>
        <dbReference type="Proteomes" id="UP000023561"/>
    </source>
</evidence>
<dbReference type="AlphaFoldDB" id="A0A023DK88"/>
<dbReference type="RefSeq" id="WP_042412075.1">
    <property type="nucleotide sequence ID" value="NZ_BAWO01000084.1"/>
</dbReference>
<gene>
    <name evidence="2" type="ORF">GCA01S_084_00010</name>
</gene>
<evidence type="ECO:0000313" key="2">
    <source>
        <dbReference type="EMBL" id="GAJ41658.1"/>
    </source>
</evidence>
<dbReference type="Gene3D" id="3.40.50.300">
    <property type="entry name" value="P-loop containing nucleotide triphosphate hydrolases"/>
    <property type="match status" value="1"/>
</dbReference>
<proteinExistence type="predicted"/>
<dbReference type="PANTHER" id="PTHR34301:SF8">
    <property type="entry name" value="ATPASE DOMAIN-CONTAINING PROTEIN"/>
    <property type="match status" value="1"/>
</dbReference>
<dbReference type="SUPFAM" id="SSF52540">
    <property type="entry name" value="P-loop containing nucleoside triphosphate hydrolases"/>
    <property type="match status" value="1"/>
</dbReference>
<evidence type="ECO:0000259" key="1">
    <source>
        <dbReference type="Pfam" id="PF13401"/>
    </source>
</evidence>
<dbReference type="InterPro" id="IPR027417">
    <property type="entry name" value="P-loop_NTPase"/>
</dbReference>
<protein>
    <recommendedName>
        <fullName evidence="1">ORC1/DEAH AAA+ ATPase domain-containing protein</fullName>
    </recommendedName>
</protein>